<keyword evidence="1" id="KW-0812">Transmembrane</keyword>
<protein>
    <submittedName>
        <fullName evidence="2">Uncharacterized protein</fullName>
    </submittedName>
</protein>
<feature type="transmembrane region" description="Helical" evidence="1">
    <location>
        <begin position="25"/>
        <end position="42"/>
    </location>
</feature>
<keyword evidence="3" id="KW-1185">Reference proteome</keyword>
<dbReference type="RefSeq" id="WP_275412099.1">
    <property type="nucleotide sequence ID" value="NZ_BAAALC010000003.1"/>
</dbReference>
<keyword evidence="1" id="KW-1133">Transmembrane helix</keyword>
<proteinExistence type="predicted"/>
<keyword evidence="1" id="KW-0472">Membrane</keyword>
<evidence type="ECO:0000313" key="2">
    <source>
        <dbReference type="EMBL" id="GIG10231.1"/>
    </source>
</evidence>
<sequence>MIRIGNPPRLTRRQRLWRWMRRPRRLAIVLPYALLLAVLQLVL</sequence>
<reference evidence="2 3" key="1">
    <citation type="submission" date="2021-01" db="EMBL/GenBank/DDBJ databases">
        <title>Whole genome shotgun sequence of Catellatospora coxensis NBRC 107359.</title>
        <authorList>
            <person name="Komaki H."/>
            <person name="Tamura T."/>
        </authorList>
    </citation>
    <scope>NUCLEOTIDE SEQUENCE [LARGE SCALE GENOMIC DNA]</scope>
    <source>
        <strain evidence="2 3">NBRC 107359</strain>
    </source>
</reference>
<dbReference type="AlphaFoldDB" id="A0A8J3PAE8"/>
<dbReference type="Proteomes" id="UP000630887">
    <property type="component" value="Unassembled WGS sequence"/>
</dbReference>
<organism evidence="2 3">
    <name type="scientific">Catellatospora coxensis</name>
    <dbReference type="NCBI Taxonomy" id="310354"/>
    <lineage>
        <taxon>Bacteria</taxon>
        <taxon>Bacillati</taxon>
        <taxon>Actinomycetota</taxon>
        <taxon>Actinomycetes</taxon>
        <taxon>Micromonosporales</taxon>
        <taxon>Micromonosporaceae</taxon>
        <taxon>Catellatospora</taxon>
    </lineage>
</organism>
<evidence type="ECO:0000313" key="3">
    <source>
        <dbReference type="Proteomes" id="UP000630887"/>
    </source>
</evidence>
<evidence type="ECO:0000256" key="1">
    <source>
        <dbReference type="SAM" id="Phobius"/>
    </source>
</evidence>
<comment type="caution">
    <text evidence="2">The sequence shown here is derived from an EMBL/GenBank/DDBJ whole genome shotgun (WGS) entry which is preliminary data.</text>
</comment>
<accession>A0A8J3PAE8</accession>
<dbReference type="EMBL" id="BONI01000082">
    <property type="protein sequence ID" value="GIG10231.1"/>
    <property type="molecule type" value="Genomic_DNA"/>
</dbReference>
<name>A0A8J3PAE8_9ACTN</name>
<gene>
    <name evidence="2" type="ORF">Cco03nite_69310</name>
</gene>